<dbReference type="PROSITE" id="PS51649">
    <property type="entry name" value="NPH3"/>
    <property type="match status" value="1"/>
</dbReference>
<evidence type="ECO:0000259" key="7">
    <source>
        <dbReference type="PROSITE" id="PS51649"/>
    </source>
</evidence>
<dbReference type="SMART" id="SM00225">
    <property type="entry name" value="BTB"/>
    <property type="match status" value="1"/>
</dbReference>
<dbReference type="InterPro" id="IPR011333">
    <property type="entry name" value="SKP1/BTB/POZ_sf"/>
</dbReference>
<evidence type="ECO:0000313" key="9">
    <source>
        <dbReference type="Proteomes" id="UP000825729"/>
    </source>
</evidence>
<sequence>MACMKLGSKSDAFQRQGQAWFCTTGLPSDVVVEVGDMSFHLHKFPLLSRSGVMESLIAEGSGDGEDGCVINLPDIPGGAKAFELVAKFCYGVKLELTASNVVYLRCASEHLQMTEDYGEGNLISQSEVFLNQIVLRSWKDSIKALETCEDLLPYAEDLNIIKRCIESLAVKACTDPNLFGWPMMEQGAMQSPGGTVLWNGISTGARPRNASSDWWYEDVSSLSLPLYKRLISVMESRGINQEIIAGSLTYYAKRYLPGLNRRHSLGESSNRLVPVTSSLSEEEQKHLLEEIDSLLPLQKGVTSTKFLFGLLRTAMILKASQSCISNLERRIGMQLDQAVLEDLLMPNFSYSMETLYNVECVHRILEHFLAYDQATGGASPCSADDGQLMGSPSLTPISMVAKLIDGYLAEVAPDINLKLPKFQSLAAAVPDYARPLDDGLYRAIDIFLKAHHWLTDSEREQLCRLMDCQKLSLEACTHAAQNERLPLRVVVQVLFFEQLQLRTSIAGCFLVSDNLEGSRPLRSGFAGSNEGGWASAVRENQVLKVGMDNMRMRVTELEKECSNMRQEIEKLGKGRSAWSSVSKKFGFKMKSQMCSAQEGSVSDQNSGKGKVEKLKDRQGKHKKNLSVEG</sequence>
<dbReference type="Gene3D" id="3.30.710.10">
    <property type="entry name" value="Potassium Channel Kv1.1, Chain A"/>
    <property type="match status" value="1"/>
</dbReference>
<keyword evidence="9" id="KW-1185">Reference proteome</keyword>
<organism evidence="8 9">
    <name type="scientific">Aristolochia fimbriata</name>
    <name type="common">White veined hardy Dutchman's pipe vine</name>
    <dbReference type="NCBI Taxonomy" id="158543"/>
    <lineage>
        <taxon>Eukaryota</taxon>
        <taxon>Viridiplantae</taxon>
        <taxon>Streptophyta</taxon>
        <taxon>Embryophyta</taxon>
        <taxon>Tracheophyta</taxon>
        <taxon>Spermatophyta</taxon>
        <taxon>Magnoliopsida</taxon>
        <taxon>Magnoliidae</taxon>
        <taxon>Piperales</taxon>
        <taxon>Aristolochiaceae</taxon>
        <taxon>Aristolochia</taxon>
    </lineage>
</organism>
<dbReference type="InterPro" id="IPR027356">
    <property type="entry name" value="NPH3_dom"/>
</dbReference>
<comment type="similarity">
    <text evidence="3">Belongs to the NPH3 family.</text>
</comment>
<dbReference type="SUPFAM" id="SSF54695">
    <property type="entry name" value="POZ domain"/>
    <property type="match status" value="1"/>
</dbReference>
<evidence type="ECO:0000256" key="5">
    <source>
        <dbReference type="SAM" id="MobiDB-lite"/>
    </source>
</evidence>
<accession>A0AAV7DRB7</accession>
<proteinExistence type="inferred from homology"/>
<comment type="pathway">
    <text evidence="1">Protein modification; protein ubiquitination.</text>
</comment>
<reference evidence="8 9" key="1">
    <citation type="submission" date="2021-07" db="EMBL/GenBank/DDBJ databases">
        <title>The Aristolochia fimbriata genome: insights into angiosperm evolution, floral development and chemical biosynthesis.</title>
        <authorList>
            <person name="Jiao Y."/>
        </authorList>
    </citation>
    <scope>NUCLEOTIDE SEQUENCE [LARGE SCALE GENOMIC DNA]</scope>
    <source>
        <strain evidence="8">IBCAS-2021</strain>
        <tissue evidence="8">Leaf</tissue>
    </source>
</reference>
<keyword evidence="4" id="KW-0175">Coiled coil</keyword>
<protein>
    <submittedName>
        <fullName evidence="8">Uncharacterized protein</fullName>
    </submittedName>
</protein>
<name>A0AAV7DRB7_ARIFI</name>
<dbReference type="Pfam" id="PF03000">
    <property type="entry name" value="NPH3"/>
    <property type="match status" value="1"/>
</dbReference>
<feature type="compositionally biased region" description="Polar residues" evidence="5">
    <location>
        <begin position="596"/>
        <end position="607"/>
    </location>
</feature>
<dbReference type="PROSITE" id="PS50097">
    <property type="entry name" value="BTB"/>
    <property type="match status" value="1"/>
</dbReference>
<feature type="domain" description="NPH3" evidence="7">
    <location>
        <begin position="213"/>
        <end position="500"/>
    </location>
</feature>
<evidence type="ECO:0000259" key="6">
    <source>
        <dbReference type="PROSITE" id="PS50097"/>
    </source>
</evidence>
<dbReference type="EMBL" id="JAINDJ010000008">
    <property type="protein sequence ID" value="KAG9439110.1"/>
    <property type="molecule type" value="Genomic_DNA"/>
</dbReference>
<dbReference type="PANTHER" id="PTHR32370">
    <property type="entry name" value="OS12G0117600 PROTEIN"/>
    <property type="match status" value="1"/>
</dbReference>
<dbReference type="Proteomes" id="UP000825729">
    <property type="component" value="Unassembled WGS sequence"/>
</dbReference>
<evidence type="ECO:0000256" key="3">
    <source>
        <dbReference type="PROSITE-ProRule" id="PRU00982"/>
    </source>
</evidence>
<dbReference type="InterPro" id="IPR043454">
    <property type="entry name" value="NPH3/RPT2-like"/>
</dbReference>
<feature type="domain" description="BTB" evidence="6">
    <location>
        <begin position="28"/>
        <end position="98"/>
    </location>
</feature>
<dbReference type="AlphaFoldDB" id="A0AAV7DRB7"/>
<comment type="caution">
    <text evidence="8">The sequence shown here is derived from an EMBL/GenBank/DDBJ whole genome shotgun (WGS) entry which is preliminary data.</text>
</comment>
<feature type="coiled-coil region" evidence="4">
    <location>
        <begin position="547"/>
        <end position="574"/>
    </location>
</feature>
<feature type="region of interest" description="Disordered" evidence="5">
    <location>
        <begin position="596"/>
        <end position="629"/>
    </location>
</feature>
<dbReference type="CDD" id="cd18312">
    <property type="entry name" value="BTB_POZ_NPY3-like"/>
    <property type="match status" value="1"/>
</dbReference>
<dbReference type="InterPro" id="IPR000210">
    <property type="entry name" value="BTB/POZ_dom"/>
</dbReference>
<evidence type="ECO:0000256" key="4">
    <source>
        <dbReference type="SAM" id="Coils"/>
    </source>
</evidence>
<keyword evidence="2" id="KW-0833">Ubl conjugation pathway</keyword>
<feature type="compositionally biased region" description="Basic residues" evidence="5">
    <location>
        <begin position="618"/>
        <end position="629"/>
    </location>
</feature>
<evidence type="ECO:0000313" key="8">
    <source>
        <dbReference type="EMBL" id="KAG9439110.1"/>
    </source>
</evidence>
<evidence type="ECO:0000256" key="1">
    <source>
        <dbReference type="ARBA" id="ARBA00004906"/>
    </source>
</evidence>
<dbReference type="Pfam" id="PF00651">
    <property type="entry name" value="BTB"/>
    <property type="match status" value="1"/>
</dbReference>
<gene>
    <name evidence="8" type="ORF">H6P81_019275</name>
</gene>
<evidence type="ECO:0000256" key="2">
    <source>
        <dbReference type="ARBA" id="ARBA00022786"/>
    </source>
</evidence>